<sequence>MIVSHKHIQGQISLLFGTTLAALLVVTLLLASSMRQISQQWYLQNVADAAASSGALVMARELNFIALTNRALIANQIALAQLVGLVSWMAMLEDGSKRLAMISRVVPYLNTFTHQLQNFIRSARPIIEGLIKLAIISQRVVVQAISASQRAAHVAFTTLIVQTIEEVTFKHDPNLSWEARHTNGVVPAPWLWWRKIHHPSTAEPGQLTLSELALASRDPFSLQRSYTWLDLGILKMKKGGGTELHVEPGGRWSWQALDTTSLHQRLLFWSSEAQWARGARYLSHNRRYLNNSDHYGSSTKYNRAGTRSAKRLARSLQQPMPAFTFTSFKGAAEVPQILVRIKTPSDENEQSQQVFSKAGVTFSRPLQVFSRADNSYEGPNLFNALWYSELKPLTSADKLVLTVWGRS</sequence>
<dbReference type="OrthoDB" id="5493674at2"/>
<feature type="transmembrane region" description="Helical" evidence="1">
    <location>
        <begin position="12"/>
        <end position="31"/>
    </location>
</feature>
<gene>
    <name evidence="2" type="ORF">SAMN06297229_0956</name>
</gene>
<keyword evidence="1" id="KW-1133">Transmembrane helix</keyword>
<reference evidence="3" key="1">
    <citation type="submission" date="2017-04" db="EMBL/GenBank/DDBJ databases">
        <authorList>
            <person name="Varghese N."/>
            <person name="Submissions S."/>
        </authorList>
    </citation>
    <scope>NUCLEOTIDE SEQUENCE [LARGE SCALE GENOMIC DNA]</scope>
</reference>
<protein>
    <recommendedName>
        <fullName evidence="4">Flp pilus-assembly TadE/G-like</fullName>
    </recommendedName>
</protein>
<dbReference type="RefSeq" id="WP_086434084.1">
    <property type="nucleotide sequence ID" value="NZ_FXWH01000001.1"/>
</dbReference>
<organism evidence="2 3">
    <name type="scientific">Pseudidiomarina planktonica</name>
    <dbReference type="NCBI Taxonomy" id="1323738"/>
    <lineage>
        <taxon>Bacteria</taxon>
        <taxon>Pseudomonadati</taxon>
        <taxon>Pseudomonadota</taxon>
        <taxon>Gammaproteobacteria</taxon>
        <taxon>Alteromonadales</taxon>
        <taxon>Idiomarinaceae</taxon>
        <taxon>Pseudidiomarina</taxon>
    </lineage>
</organism>
<keyword evidence="1" id="KW-0472">Membrane</keyword>
<dbReference type="AlphaFoldDB" id="A0A1Y6EP40"/>
<proteinExistence type="predicted"/>
<keyword evidence="1" id="KW-0812">Transmembrane</keyword>
<evidence type="ECO:0000256" key="1">
    <source>
        <dbReference type="SAM" id="Phobius"/>
    </source>
</evidence>
<evidence type="ECO:0008006" key="4">
    <source>
        <dbReference type="Google" id="ProtNLM"/>
    </source>
</evidence>
<evidence type="ECO:0000313" key="2">
    <source>
        <dbReference type="EMBL" id="SMQ64069.1"/>
    </source>
</evidence>
<dbReference type="Proteomes" id="UP000194450">
    <property type="component" value="Unassembled WGS sequence"/>
</dbReference>
<evidence type="ECO:0000313" key="3">
    <source>
        <dbReference type="Proteomes" id="UP000194450"/>
    </source>
</evidence>
<name>A0A1Y6EP40_9GAMM</name>
<keyword evidence="3" id="KW-1185">Reference proteome</keyword>
<dbReference type="EMBL" id="FXWH01000001">
    <property type="protein sequence ID" value="SMQ64069.1"/>
    <property type="molecule type" value="Genomic_DNA"/>
</dbReference>
<accession>A0A1Y6EP40</accession>